<protein>
    <submittedName>
        <fullName evidence="1">Uncharacterized protein</fullName>
    </submittedName>
</protein>
<keyword evidence="2" id="KW-1185">Reference proteome</keyword>
<sequence>MALTGIAGAASAKSINIEVQGTATQTMYTVPAGKKFIGQMWTNGSTYFGRINNVNMRQPFVHTSGIKPLLDITLYAGDIVQASATAADHTTLHGTEIDA</sequence>
<proteinExistence type="predicted"/>
<organism evidence="1 2">
    <name type="scientific">Roseobacter phage CRP-171</name>
    <dbReference type="NCBI Taxonomy" id="3072846"/>
    <lineage>
        <taxon>Viruses</taxon>
        <taxon>Duplodnaviria</taxon>
        <taxon>Heunggongvirae</taxon>
        <taxon>Uroviricota</taxon>
        <taxon>Caudoviricetes</taxon>
        <taxon>Autographivirales</taxon>
        <taxon>Autographivirales incertae sedis</taxon>
        <taxon>Oceanidvirus</taxon>
        <taxon>Oceanidvirus CRP171</taxon>
    </lineage>
</organism>
<evidence type="ECO:0000313" key="2">
    <source>
        <dbReference type="Proteomes" id="UP001304187"/>
    </source>
</evidence>
<dbReference type="EMBL" id="OR420737">
    <property type="protein sequence ID" value="WMM95078.1"/>
    <property type="molecule type" value="Genomic_DNA"/>
</dbReference>
<gene>
    <name evidence="1" type="ORF">CRP171_gp39</name>
</gene>
<name>A0AAX3ZWV8_9CAUD</name>
<accession>A0AAX3ZWV8</accession>
<reference evidence="1 2" key="1">
    <citation type="submission" date="2023-08" db="EMBL/GenBank/DDBJ databases">
        <authorList>
            <person name="Du S."/>
            <person name="Wu Z."/>
            <person name="Wu Y."/>
            <person name="Yang M."/>
            <person name="Shao J."/>
            <person name="Liu H."/>
            <person name="Zhao Y."/>
            <person name="Zhang Z."/>
        </authorList>
    </citation>
    <scope>NUCLEOTIDE SEQUENCE [LARGE SCALE GENOMIC DNA]</scope>
</reference>
<dbReference type="Proteomes" id="UP001304187">
    <property type="component" value="Segment"/>
</dbReference>
<evidence type="ECO:0000313" key="1">
    <source>
        <dbReference type="EMBL" id="WMM95078.1"/>
    </source>
</evidence>